<keyword evidence="11 15" id="KW-0472">Membrane</keyword>
<evidence type="ECO:0000256" key="12">
    <source>
        <dbReference type="PROSITE-ProRule" id="PRU00110"/>
    </source>
</evidence>
<organism evidence="19 20">
    <name type="scientific">Flavobacterium qiangtangense</name>
    <dbReference type="NCBI Taxonomy" id="1442595"/>
    <lineage>
        <taxon>Bacteria</taxon>
        <taxon>Pseudomonadati</taxon>
        <taxon>Bacteroidota</taxon>
        <taxon>Flavobacteriia</taxon>
        <taxon>Flavobacteriales</taxon>
        <taxon>Flavobacteriaceae</taxon>
        <taxon>Flavobacterium</taxon>
    </lineage>
</organism>
<gene>
    <name evidence="19" type="ORF">ACFPVY_09620</name>
</gene>
<dbReference type="InterPro" id="IPR036641">
    <property type="entry name" value="HPT_dom_sf"/>
</dbReference>
<dbReference type="PROSITE" id="PS50110">
    <property type="entry name" value="RESPONSE_REGULATORY"/>
    <property type="match status" value="1"/>
</dbReference>
<dbReference type="PROSITE" id="PS50894">
    <property type="entry name" value="HPT"/>
    <property type="match status" value="1"/>
</dbReference>
<dbReference type="InterPro" id="IPR003661">
    <property type="entry name" value="HisK_dim/P_dom"/>
</dbReference>
<evidence type="ECO:0000256" key="15">
    <source>
        <dbReference type="SAM" id="Phobius"/>
    </source>
</evidence>
<dbReference type="InterPro" id="IPR008207">
    <property type="entry name" value="Sig_transdc_His_kin_Hpt_dom"/>
</dbReference>
<dbReference type="RefSeq" id="WP_379791775.1">
    <property type="nucleotide sequence ID" value="NZ_JBHSQB010000007.1"/>
</dbReference>
<dbReference type="Proteomes" id="UP001596287">
    <property type="component" value="Unassembled WGS sequence"/>
</dbReference>
<dbReference type="SUPFAM" id="SSF52172">
    <property type="entry name" value="CheY-like"/>
    <property type="match status" value="1"/>
</dbReference>
<evidence type="ECO:0000256" key="5">
    <source>
        <dbReference type="ARBA" id="ARBA00022553"/>
    </source>
</evidence>
<evidence type="ECO:0000259" key="17">
    <source>
        <dbReference type="PROSITE" id="PS50110"/>
    </source>
</evidence>
<evidence type="ECO:0000256" key="7">
    <source>
        <dbReference type="ARBA" id="ARBA00022741"/>
    </source>
</evidence>
<dbReference type="InterPro" id="IPR003594">
    <property type="entry name" value="HATPase_dom"/>
</dbReference>
<evidence type="ECO:0000256" key="13">
    <source>
        <dbReference type="PROSITE-ProRule" id="PRU00169"/>
    </source>
</evidence>
<dbReference type="Pfam" id="PF00512">
    <property type="entry name" value="HisKA"/>
    <property type="match status" value="1"/>
</dbReference>
<dbReference type="InterPro" id="IPR005467">
    <property type="entry name" value="His_kinase_dom"/>
</dbReference>
<evidence type="ECO:0000259" key="16">
    <source>
        <dbReference type="PROSITE" id="PS50109"/>
    </source>
</evidence>
<dbReference type="EMBL" id="JBHSQB010000007">
    <property type="protein sequence ID" value="MFC6096903.1"/>
    <property type="molecule type" value="Genomic_DNA"/>
</dbReference>
<evidence type="ECO:0000256" key="8">
    <source>
        <dbReference type="ARBA" id="ARBA00022840"/>
    </source>
</evidence>
<dbReference type="SUPFAM" id="SSF47384">
    <property type="entry name" value="Homodimeric domain of signal transducing histidine kinase"/>
    <property type="match status" value="1"/>
</dbReference>
<dbReference type="GO" id="GO:0005524">
    <property type="term" value="F:ATP binding"/>
    <property type="evidence" value="ECO:0007669"/>
    <property type="project" value="UniProtKB-KW"/>
</dbReference>
<dbReference type="InterPro" id="IPR036097">
    <property type="entry name" value="HisK_dim/P_sf"/>
</dbReference>
<protein>
    <recommendedName>
        <fullName evidence="3">histidine kinase</fullName>
        <ecNumber evidence="3">2.7.13.3</ecNumber>
    </recommendedName>
</protein>
<dbReference type="CDD" id="cd00082">
    <property type="entry name" value="HisKA"/>
    <property type="match status" value="1"/>
</dbReference>
<dbReference type="InterPro" id="IPR001789">
    <property type="entry name" value="Sig_transdc_resp-reg_receiver"/>
</dbReference>
<keyword evidence="8 19" id="KW-0067">ATP-binding</keyword>
<keyword evidence="6 15" id="KW-0812">Transmembrane</keyword>
<dbReference type="Gene3D" id="3.30.565.10">
    <property type="entry name" value="Histidine kinase-like ATPase, C-terminal domain"/>
    <property type="match status" value="1"/>
</dbReference>
<keyword evidence="9 15" id="KW-1133">Transmembrane helix</keyword>
<keyword evidence="14" id="KW-0175">Coiled coil</keyword>
<proteinExistence type="predicted"/>
<dbReference type="InterPro" id="IPR004358">
    <property type="entry name" value="Sig_transdc_His_kin-like_C"/>
</dbReference>
<feature type="domain" description="HPt" evidence="18">
    <location>
        <begin position="710"/>
        <end position="805"/>
    </location>
</feature>
<keyword evidence="20" id="KW-1185">Reference proteome</keyword>
<keyword evidence="5 13" id="KW-0597">Phosphoprotein</keyword>
<evidence type="ECO:0000256" key="1">
    <source>
        <dbReference type="ARBA" id="ARBA00000085"/>
    </source>
</evidence>
<evidence type="ECO:0000256" key="9">
    <source>
        <dbReference type="ARBA" id="ARBA00022989"/>
    </source>
</evidence>
<dbReference type="Pfam" id="PF02518">
    <property type="entry name" value="HATPase_c"/>
    <property type="match status" value="1"/>
</dbReference>
<evidence type="ECO:0000313" key="19">
    <source>
        <dbReference type="EMBL" id="MFC6096903.1"/>
    </source>
</evidence>
<dbReference type="SUPFAM" id="SSF55874">
    <property type="entry name" value="ATPase domain of HSP90 chaperone/DNA topoisomerase II/histidine kinase"/>
    <property type="match status" value="1"/>
</dbReference>
<dbReference type="CDD" id="cd17546">
    <property type="entry name" value="REC_hyHK_CKI1_RcsC-like"/>
    <property type="match status" value="1"/>
</dbReference>
<accession>A0ABW1PPD2</accession>
<dbReference type="InterPro" id="IPR011006">
    <property type="entry name" value="CheY-like_superfamily"/>
</dbReference>
<evidence type="ECO:0000256" key="11">
    <source>
        <dbReference type="ARBA" id="ARBA00023136"/>
    </source>
</evidence>
<feature type="transmembrane region" description="Helical" evidence="15">
    <location>
        <begin position="267"/>
        <end position="286"/>
    </location>
</feature>
<dbReference type="PANTHER" id="PTHR45339:SF1">
    <property type="entry name" value="HYBRID SIGNAL TRANSDUCTION HISTIDINE KINASE J"/>
    <property type="match status" value="1"/>
</dbReference>
<dbReference type="SMART" id="SM00448">
    <property type="entry name" value="REC"/>
    <property type="match status" value="1"/>
</dbReference>
<feature type="domain" description="Response regulatory" evidence="17">
    <location>
        <begin position="560"/>
        <end position="677"/>
    </location>
</feature>
<feature type="modified residue" description="Phosphohistidine" evidence="12">
    <location>
        <position position="749"/>
    </location>
</feature>
<keyword evidence="7" id="KW-0547">Nucleotide-binding</keyword>
<comment type="caution">
    <text evidence="19">The sequence shown here is derived from an EMBL/GenBank/DDBJ whole genome shotgun (WGS) entry which is preliminary data.</text>
</comment>
<evidence type="ECO:0000256" key="10">
    <source>
        <dbReference type="ARBA" id="ARBA00023012"/>
    </source>
</evidence>
<evidence type="ECO:0000313" key="20">
    <source>
        <dbReference type="Proteomes" id="UP001596287"/>
    </source>
</evidence>
<dbReference type="EC" id="2.7.13.3" evidence="3"/>
<dbReference type="PROSITE" id="PS50109">
    <property type="entry name" value="HIS_KIN"/>
    <property type="match status" value="1"/>
</dbReference>
<comment type="catalytic activity">
    <reaction evidence="1">
        <text>ATP + protein L-histidine = ADP + protein N-phospho-L-histidine.</text>
        <dbReference type="EC" id="2.7.13.3"/>
    </reaction>
</comment>
<evidence type="ECO:0000256" key="6">
    <source>
        <dbReference type="ARBA" id="ARBA00022692"/>
    </source>
</evidence>
<sequence>MSQKPRSLKIKVIVGYLLLFAIAVLSVWFIYTEILKTAIPNKDVNSDNQQIIQISNAIANLYASEAVGRTSILTGSSADYAEYNRLLDSVNLEIEGIKDIRDTTQLAKLDTIQGLLKKKRNSINEIIQFRNYYNKESTFDRAVKGIYDAKDSLYRGSKPVKFSRKTQFTDFLEAALTEKQLDSLGRLQLSNDSLAMAFEGVLTKLIIKDNKLKYQLFKKEQKMLDENRIISDQLRIVLSSLEKQILQKSYAKINESKLAIDNIIQTIAWVGALTFCLLIIFAYIIIRDLTINQNYRNQLEKLNAEKEDLLRSKMMLLATVTHDIQTPLGSVIGFSDLLKNTEISSKQNQYLDNIKHSSNYILKLVNDLVDFSKLENDRIKIEKVSFNFKDLIESTCKPLEPNAENKGIELNWDVEDVLDNNYVSDPYRLKQILTNLISNAIKFTQEGSVEVSAKIENGNIEVSVLDTGIGIAKNKQKAVFKEFTQAHSGIEKKFGGTGLGLTIAKKMLRLLDGKITLDSEENKGSIFTITIPAIKSGVEKAVEEALPVLNSEYDFLQNKRILIVDDDAMQLSLMKEIFANYPVKITTLVDASKVRNLLEHEQFDLVLSDIQMPNIDGFELVRIIRNNNNPKIASIPVIALSGKRNLNPEDFTSKGFTAFHPKPLKLQELLHLMESIFNGKPMNVFVQVADAKRDEKLFDLTSLNKFTQDDPASLKLILDTFITSVAENTAVLKEAVAAMDEPKMSEIAHKMIPMLKQMEVYTISDLLEPIEDNVLECDKTKMEEYTKVIFEKLDELVIELKKHIA</sequence>
<feature type="transmembrane region" description="Helical" evidence="15">
    <location>
        <begin position="12"/>
        <end position="31"/>
    </location>
</feature>
<dbReference type="PANTHER" id="PTHR45339">
    <property type="entry name" value="HYBRID SIGNAL TRANSDUCTION HISTIDINE KINASE J"/>
    <property type="match status" value="1"/>
</dbReference>
<reference evidence="20" key="1">
    <citation type="journal article" date="2019" name="Int. J. Syst. Evol. Microbiol.">
        <title>The Global Catalogue of Microorganisms (GCM) 10K type strain sequencing project: providing services to taxonomists for standard genome sequencing and annotation.</title>
        <authorList>
            <consortium name="The Broad Institute Genomics Platform"/>
            <consortium name="The Broad Institute Genome Sequencing Center for Infectious Disease"/>
            <person name="Wu L."/>
            <person name="Ma J."/>
        </authorList>
    </citation>
    <scope>NUCLEOTIDE SEQUENCE [LARGE SCALE GENOMIC DNA]</scope>
    <source>
        <strain evidence="20">CCUG 49679</strain>
    </source>
</reference>
<dbReference type="SUPFAM" id="SSF47226">
    <property type="entry name" value="Histidine-containing phosphotransfer domain, HPT domain"/>
    <property type="match status" value="1"/>
</dbReference>
<keyword evidence="10" id="KW-0902">Two-component regulatory system</keyword>
<dbReference type="PRINTS" id="PR00344">
    <property type="entry name" value="BCTRLSENSOR"/>
</dbReference>
<dbReference type="Gene3D" id="1.10.287.130">
    <property type="match status" value="1"/>
</dbReference>
<evidence type="ECO:0000259" key="18">
    <source>
        <dbReference type="PROSITE" id="PS50894"/>
    </source>
</evidence>
<evidence type="ECO:0000256" key="3">
    <source>
        <dbReference type="ARBA" id="ARBA00012438"/>
    </source>
</evidence>
<dbReference type="Pfam" id="PF00072">
    <property type="entry name" value="Response_reg"/>
    <property type="match status" value="1"/>
</dbReference>
<dbReference type="Gene3D" id="1.20.120.160">
    <property type="entry name" value="HPT domain"/>
    <property type="match status" value="1"/>
</dbReference>
<dbReference type="Gene3D" id="3.40.50.2300">
    <property type="match status" value="1"/>
</dbReference>
<evidence type="ECO:0000256" key="14">
    <source>
        <dbReference type="SAM" id="Coils"/>
    </source>
</evidence>
<feature type="coiled-coil region" evidence="14">
    <location>
        <begin position="292"/>
        <end position="319"/>
    </location>
</feature>
<dbReference type="SMART" id="SM00388">
    <property type="entry name" value="HisKA"/>
    <property type="match status" value="1"/>
</dbReference>
<dbReference type="SMART" id="SM00387">
    <property type="entry name" value="HATPase_c"/>
    <property type="match status" value="1"/>
</dbReference>
<feature type="domain" description="Histidine kinase" evidence="16">
    <location>
        <begin position="319"/>
        <end position="535"/>
    </location>
</feature>
<dbReference type="InterPro" id="IPR036890">
    <property type="entry name" value="HATPase_C_sf"/>
</dbReference>
<feature type="modified residue" description="4-aspartylphosphate" evidence="13">
    <location>
        <position position="609"/>
    </location>
</feature>
<name>A0ABW1PPD2_9FLAO</name>
<dbReference type="CDD" id="cd16922">
    <property type="entry name" value="HATPase_EvgS-ArcB-TorS-like"/>
    <property type="match status" value="1"/>
</dbReference>
<keyword evidence="4" id="KW-1003">Cell membrane</keyword>
<comment type="subcellular location">
    <subcellularLocation>
        <location evidence="2">Cell membrane</location>
        <topology evidence="2">Multi-pass membrane protein</topology>
    </subcellularLocation>
</comment>
<evidence type="ECO:0000256" key="2">
    <source>
        <dbReference type="ARBA" id="ARBA00004651"/>
    </source>
</evidence>
<evidence type="ECO:0000256" key="4">
    <source>
        <dbReference type="ARBA" id="ARBA00022475"/>
    </source>
</evidence>